<dbReference type="KEGG" id="hdn:Hden_1726"/>
<dbReference type="EMBL" id="CP002083">
    <property type="protein sequence ID" value="ADJ23533.1"/>
    <property type="molecule type" value="Genomic_DNA"/>
</dbReference>
<dbReference type="RefSeq" id="WP_013215692.1">
    <property type="nucleotide sequence ID" value="NC_014313.1"/>
</dbReference>
<protein>
    <recommendedName>
        <fullName evidence="4">DUF930 domain-containing protein</fullName>
    </recommendedName>
</protein>
<feature type="signal peptide" evidence="1">
    <location>
        <begin position="1"/>
        <end position="26"/>
    </location>
</feature>
<evidence type="ECO:0000313" key="3">
    <source>
        <dbReference type="Proteomes" id="UP000002033"/>
    </source>
</evidence>
<dbReference type="HOGENOM" id="CLU_141560_0_0_5"/>
<keyword evidence="3" id="KW-1185">Reference proteome</keyword>
<name>D8JYT1_HYPDA</name>
<feature type="chain" id="PRO_5003116529" description="DUF930 domain-containing protein" evidence="1">
    <location>
        <begin position="27"/>
        <end position="134"/>
    </location>
</feature>
<dbReference type="AlphaFoldDB" id="D8JYT1"/>
<dbReference type="InterPro" id="IPR009273">
    <property type="entry name" value="DUF930"/>
</dbReference>
<sequence length="134" mass="14939" precursor="true">MRIISYFFMMLVAAGAAMGGANDAFADASMDRVLEKLDPEERAHQACSLRGLDAIRKGTHLKAIDRLKTSSRSLATFKDNVVMANGAALRAGKHWYALTYKCTVSDDQMKAKTFDFKLGAEIPEDKWEDFGLWK</sequence>
<accession>D8JYT1</accession>
<keyword evidence="1" id="KW-0732">Signal</keyword>
<reference evidence="3" key="1">
    <citation type="journal article" date="2011" name="J. Bacteriol.">
        <title>Genome sequences of eight morphologically diverse alphaproteobacteria.</title>
        <authorList>
            <consortium name="US DOE Joint Genome Institute"/>
            <person name="Brown P.J."/>
            <person name="Kysela D.T."/>
            <person name="Buechlein A."/>
            <person name="Hemmerich C."/>
            <person name="Brun Y.V."/>
        </authorList>
    </citation>
    <scope>NUCLEOTIDE SEQUENCE [LARGE SCALE GENOMIC DNA]</scope>
    <source>
        <strain evidence="3">ATCC 51888 / DSM 1869 / NCIB 11706 / TK 0415</strain>
    </source>
</reference>
<dbReference type="eggNOG" id="ENOG5032WE5">
    <property type="taxonomic scope" value="Bacteria"/>
</dbReference>
<dbReference type="STRING" id="582899.Hden_1726"/>
<evidence type="ECO:0000313" key="2">
    <source>
        <dbReference type="EMBL" id="ADJ23533.1"/>
    </source>
</evidence>
<proteinExistence type="predicted"/>
<dbReference type="Proteomes" id="UP000002033">
    <property type="component" value="Chromosome"/>
</dbReference>
<organism evidence="2 3">
    <name type="scientific">Hyphomicrobium denitrificans (strain ATCC 51888 / DSM 1869 / NCIMB 11706 / TK 0415)</name>
    <dbReference type="NCBI Taxonomy" id="582899"/>
    <lineage>
        <taxon>Bacteria</taxon>
        <taxon>Pseudomonadati</taxon>
        <taxon>Pseudomonadota</taxon>
        <taxon>Alphaproteobacteria</taxon>
        <taxon>Hyphomicrobiales</taxon>
        <taxon>Hyphomicrobiaceae</taxon>
        <taxon>Hyphomicrobium</taxon>
    </lineage>
</organism>
<evidence type="ECO:0008006" key="4">
    <source>
        <dbReference type="Google" id="ProtNLM"/>
    </source>
</evidence>
<gene>
    <name evidence="2" type="ordered locus">Hden_1726</name>
</gene>
<dbReference type="Pfam" id="PF06059">
    <property type="entry name" value="DUF930"/>
    <property type="match status" value="1"/>
</dbReference>
<evidence type="ECO:0000256" key="1">
    <source>
        <dbReference type="SAM" id="SignalP"/>
    </source>
</evidence>